<evidence type="ECO:0000259" key="11">
    <source>
        <dbReference type="PROSITE" id="PS50109"/>
    </source>
</evidence>
<dbReference type="GO" id="GO:0000155">
    <property type="term" value="F:phosphorelay sensor kinase activity"/>
    <property type="evidence" value="ECO:0007669"/>
    <property type="project" value="InterPro"/>
</dbReference>
<evidence type="ECO:0000256" key="4">
    <source>
        <dbReference type="ARBA" id="ARBA00022475"/>
    </source>
</evidence>
<keyword evidence="5" id="KW-0597">Phosphoprotein</keyword>
<comment type="caution">
    <text evidence="12">The sequence shown here is derived from an EMBL/GenBank/DDBJ whole genome shotgun (WGS) entry which is preliminary data.</text>
</comment>
<dbReference type="Gene3D" id="1.10.287.130">
    <property type="match status" value="1"/>
</dbReference>
<keyword evidence="4" id="KW-1003">Cell membrane</keyword>
<evidence type="ECO:0000313" key="12">
    <source>
        <dbReference type="EMBL" id="GAG26800.1"/>
    </source>
</evidence>
<evidence type="ECO:0000256" key="1">
    <source>
        <dbReference type="ARBA" id="ARBA00000085"/>
    </source>
</evidence>
<name>X0W868_9ZZZZ</name>
<feature type="domain" description="Histidine kinase" evidence="11">
    <location>
        <begin position="1"/>
        <end position="214"/>
    </location>
</feature>
<dbReference type="CDD" id="cd00075">
    <property type="entry name" value="HATPase"/>
    <property type="match status" value="1"/>
</dbReference>
<dbReference type="PANTHER" id="PTHR44936">
    <property type="entry name" value="SENSOR PROTEIN CREC"/>
    <property type="match status" value="1"/>
</dbReference>
<feature type="region of interest" description="Disordered" evidence="10">
    <location>
        <begin position="208"/>
        <end position="241"/>
    </location>
</feature>
<dbReference type="PROSITE" id="PS50109">
    <property type="entry name" value="HIS_KIN"/>
    <property type="match status" value="1"/>
</dbReference>
<protein>
    <recommendedName>
        <fullName evidence="3">histidine kinase</fullName>
        <ecNumber evidence="3">2.7.13.3</ecNumber>
    </recommendedName>
</protein>
<dbReference type="EC" id="2.7.13.3" evidence="3"/>
<dbReference type="InterPro" id="IPR050980">
    <property type="entry name" value="2C_sensor_his_kinase"/>
</dbReference>
<dbReference type="SMART" id="SM00387">
    <property type="entry name" value="HATPase_c"/>
    <property type="match status" value="1"/>
</dbReference>
<dbReference type="InterPro" id="IPR036890">
    <property type="entry name" value="HATPase_C_sf"/>
</dbReference>
<keyword evidence="6" id="KW-0808">Transferase</keyword>
<proteinExistence type="predicted"/>
<dbReference type="PANTHER" id="PTHR44936:SF9">
    <property type="entry name" value="SENSOR PROTEIN CREC"/>
    <property type="match status" value="1"/>
</dbReference>
<reference evidence="12" key="1">
    <citation type="journal article" date="2014" name="Front. Microbiol.">
        <title>High frequency of phylogenetically diverse reductive dehalogenase-homologous genes in deep subseafloor sedimentary metagenomes.</title>
        <authorList>
            <person name="Kawai M."/>
            <person name="Futagami T."/>
            <person name="Toyoda A."/>
            <person name="Takaki Y."/>
            <person name="Nishi S."/>
            <person name="Hori S."/>
            <person name="Arai W."/>
            <person name="Tsubouchi T."/>
            <person name="Morono Y."/>
            <person name="Uchiyama I."/>
            <person name="Ito T."/>
            <person name="Fujiyama A."/>
            <person name="Inagaki F."/>
            <person name="Takami H."/>
        </authorList>
    </citation>
    <scope>NUCLEOTIDE SEQUENCE</scope>
    <source>
        <strain evidence="12">Expedition CK06-06</strain>
    </source>
</reference>
<dbReference type="EMBL" id="BARS01034874">
    <property type="protein sequence ID" value="GAG26800.1"/>
    <property type="molecule type" value="Genomic_DNA"/>
</dbReference>
<evidence type="ECO:0000256" key="9">
    <source>
        <dbReference type="ARBA" id="ARBA00023026"/>
    </source>
</evidence>
<evidence type="ECO:0000256" key="8">
    <source>
        <dbReference type="ARBA" id="ARBA00023012"/>
    </source>
</evidence>
<dbReference type="InterPro" id="IPR036097">
    <property type="entry name" value="HisK_dim/P_sf"/>
</dbReference>
<dbReference type="PRINTS" id="PR00344">
    <property type="entry name" value="BCTRLSENSOR"/>
</dbReference>
<keyword evidence="9" id="KW-0843">Virulence</keyword>
<dbReference type="GO" id="GO:0005886">
    <property type="term" value="C:plasma membrane"/>
    <property type="evidence" value="ECO:0007669"/>
    <property type="project" value="UniProtKB-SubCell"/>
</dbReference>
<evidence type="ECO:0000256" key="5">
    <source>
        <dbReference type="ARBA" id="ARBA00022553"/>
    </source>
</evidence>
<dbReference type="InterPro" id="IPR005467">
    <property type="entry name" value="His_kinase_dom"/>
</dbReference>
<gene>
    <name evidence="12" type="ORF">S01H1_53821</name>
</gene>
<sequence length="241" mass="27133">ELKSPIASMKLCLQTLSRRQVSENQQADFHRFMLEDLNRLDHLINQMLDAGQLEKGAADGEAEDVVLADVLHECAETVCLRYRVPADVVHLDTQPCIVRAQPVDLEMIFRNLIDNAVKYAGTPPRVEVTLRLEPDGRAVTRIADNGRGIPHKLRRKIFGRFVRLGLELERTKPGTGLGLYIVRTLVRRLRGRIRVRDRSQGCGTVFEVQLPGDPSEADAAETKQTARRQHPVEESEVSNLT</sequence>
<keyword evidence="7" id="KW-0418">Kinase</keyword>
<comment type="catalytic activity">
    <reaction evidence="1">
        <text>ATP + protein L-histidine = ADP + protein N-phospho-L-histidine.</text>
        <dbReference type="EC" id="2.7.13.3"/>
    </reaction>
</comment>
<accession>X0W868</accession>
<evidence type="ECO:0000256" key="2">
    <source>
        <dbReference type="ARBA" id="ARBA00004651"/>
    </source>
</evidence>
<dbReference type="Pfam" id="PF00512">
    <property type="entry name" value="HisKA"/>
    <property type="match status" value="1"/>
</dbReference>
<dbReference type="AlphaFoldDB" id="X0W868"/>
<evidence type="ECO:0000256" key="10">
    <source>
        <dbReference type="SAM" id="MobiDB-lite"/>
    </source>
</evidence>
<keyword evidence="4" id="KW-0472">Membrane</keyword>
<evidence type="ECO:0000256" key="7">
    <source>
        <dbReference type="ARBA" id="ARBA00022777"/>
    </source>
</evidence>
<evidence type="ECO:0000256" key="6">
    <source>
        <dbReference type="ARBA" id="ARBA00022679"/>
    </source>
</evidence>
<feature type="non-terminal residue" evidence="12">
    <location>
        <position position="1"/>
    </location>
</feature>
<dbReference type="Gene3D" id="3.30.565.10">
    <property type="entry name" value="Histidine kinase-like ATPase, C-terminal domain"/>
    <property type="match status" value="1"/>
</dbReference>
<dbReference type="InterPro" id="IPR003594">
    <property type="entry name" value="HATPase_dom"/>
</dbReference>
<dbReference type="Pfam" id="PF02518">
    <property type="entry name" value="HATPase_c"/>
    <property type="match status" value="1"/>
</dbReference>
<dbReference type="InterPro" id="IPR003661">
    <property type="entry name" value="HisK_dim/P_dom"/>
</dbReference>
<dbReference type="SUPFAM" id="SSF47384">
    <property type="entry name" value="Homodimeric domain of signal transducing histidine kinase"/>
    <property type="match status" value="1"/>
</dbReference>
<dbReference type="SUPFAM" id="SSF55874">
    <property type="entry name" value="ATPase domain of HSP90 chaperone/DNA topoisomerase II/histidine kinase"/>
    <property type="match status" value="1"/>
</dbReference>
<keyword evidence="8" id="KW-0902">Two-component regulatory system</keyword>
<organism evidence="12">
    <name type="scientific">marine sediment metagenome</name>
    <dbReference type="NCBI Taxonomy" id="412755"/>
    <lineage>
        <taxon>unclassified sequences</taxon>
        <taxon>metagenomes</taxon>
        <taxon>ecological metagenomes</taxon>
    </lineage>
</organism>
<evidence type="ECO:0000256" key="3">
    <source>
        <dbReference type="ARBA" id="ARBA00012438"/>
    </source>
</evidence>
<dbReference type="InterPro" id="IPR004358">
    <property type="entry name" value="Sig_transdc_His_kin-like_C"/>
</dbReference>
<comment type="subcellular location">
    <subcellularLocation>
        <location evidence="2">Cell membrane</location>
        <topology evidence="2">Multi-pass membrane protein</topology>
    </subcellularLocation>
</comment>
<dbReference type="CDD" id="cd00082">
    <property type="entry name" value="HisKA"/>
    <property type="match status" value="1"/>
</dbReference>